<reference evidence="2" key="1">
    <citation type="journal article" date="2023" name="Insect Mol. Biol.">
        <title>Genome sequencing provides insights into the evolution of gene families encoding plant cell wall-degrading enzymes in longhorned beetles.</title>
        <authorList>
            <person name="Shin N.R."/>
            <person name="Okamura Y."/>
            <person name="Kirsch R."/>
            <person name="Pauchet Y."/>
        </authorList>
    </citation>
    <scope>NUCLEOTIDE SEQUENCE</scope>
    <source>
        <strain evidence="2">RBIC_L_NR</strain>
    </source>
</reference>
<dbReference type="AlphaFoldDB" id="A0AAV8XQF2"/>
<accession>A0AAV8XQF2</accession>
<gene>
    <name evidence="2" type="ORF">NQ314_010597</name>
</gene>
<evidence type="ECO:0000313" key="3">
    <source>
        <dbReference type="Proteomes" id="UP001162156"/>
    </source>
</evidence>
<evidence type="ECO:0000259" key="1">
    <source>
        <dbReference type="Pfam" id="PF10545"/>
    </source>
</evidence>
<dbReference type="InterPro" id="IPR006578">
    <property type="entry name" value="MADF-dom"/>
</dbReference>
<name>A0AAV8XQF2_9CUCU</name>
<feature type="domain" description="MADF" evidence="1">
    <location>
        <begin position="2"/>
        <end position="70"/>
    </location>
</feature>
<dbReference type="Proteomes" id="UP001162156">
    <property type="component" value="Unassembled WGS sequence"/>
</dbReference>
<organism evidence="2 3">
    <name type="scientific">Rhamnusium bicolor</name>
    <dbReference type="NCBI Taxonomy" id="1586634"/>
    <lineage>
        <taxon>Eukaryota</taxon>
        <taxon>Metazoa</taxon>
        <taxon>Ecdysozoa</taxon>
        <taxon>Arthropoda</taxon>
        <taxon>Hexapoda</taxon>
        <taxon>Insecta</taxon>
        <taxon>Pterygota</taxon>
        <taxon>Neoptera</taxon>
        <taxon>Endopterygota</taxon>
        <taxon>Coleoptera</taxon>
        <taxon>Polyphaga</taxon>
        <taxon>Cucujiformia</taxon>
        <taxon>Chrysomeloidea</taxon>
        <taxon>Cerambycidae</taxon>
        <taxon>Lepturinae</taxon>
        <taxon>Rhagiini</taxon>
        <taxon>Rhamnusium</taxon>
    </lineage>
</organism>
<evidence type="ECO:0000313" key="2">
    <source>
        <dbReference type="EMBL" id="KAJ8940787.1"/>
    </source>
</evidence>
<protein>
    <recommendedName>
        <fullName evidence="1">MADF domain-containing protein</fullName>
    </recommendedName>
</protein>
<dbReference type="PANTHER" id="PTHR21505">
    <property type="entry name" value="MADF DOMAIN-CONTAINING PROTEIN-RELATED"/>
    <property type="match status" value="1"/>
</dbReference>
<dbReference type="EMBL" id="JANEYF010002947">
    <property type="protein sequence ID" value="KAJ8940787.1"/>
    <property type="molecule type" value="Genomic_DNA"/>
</dbReference>
<dbReference type="PANTHER" id="PTHR21505:SF8">
    <property type="entry name" value="DPT-YFP REPRESSOR BY OVEREXPRESSION, ISOFORM D-RELATED"/>
    <property type="match status" value="1"/>
</dbReference>
<comment type="caution">
    <text evidence="2">The sequence shown here is derived from an EMBL/GenBank/DDBJ whole genome shotgun (WGS) entry which is preliminary data.</text>
</comment>
<keyword evidence="3" id="KW-1185">Reference proteome</keyword>
<sequence length="110" mass="12701">MRNAAYENLILKCKEVFPNATKEFVTKKISSPRSSFRRQIRRMNKAKKSGSGADDVPDCTLWYFDLLSFLLDQEEVRVAVSSLENDDETESLVSIFKYYLLLLHTITTLT</sequence>
<dbReference type="Pfam" id="PF10545">
    <property type="entry name" value="MADF_DNA_bdg"/>
    <property type="match status" value="1"/>
</dbReference>
<proteinExistence type="predicted"/>